<keyword evidence="9" id="KW-0067">ATP-binding</keyword>
<dbReference type="GO" id="GO:0004714">
    <property type="term" value="F:transmembrane receptor protein tyrosine kinase activity"/>
    <property type="evidence" value="ECO:0007669"/>
    <property type="project" value="UniProtKB-EC"/>
</dbReference>
<dbReference type="OrthoDB" id="73209at2759"/>
<dbReference type="Pfam" id="PF12810">
    <property type="entry name" value="ALK_LTK_GRD"/>
    <property type="match status" value="1"/>
</dbReference>
<dbReference type="GO" id="GO:0005524">
    <property type="term" value="F:ATP binding"/>
    <property type="evidence" value="ECO:0007669"/>
    <property type="project" value="UniProtKB-KW"/>
</dbReference>
<protein>
    <recommendedName>
        <fullName evidence="2">receptor protein-tyrosine kinase</fullName>
        <ecNumber evidence="2">2.7.10.1</ecNumber>
    </recommendedName>
</protein>
<evidence type="ECO:0000313" key="17">
    <source>
        <dbReference type="EMBL" id="VDK19764.1"/>
    </source>
</evidence>
<organism evidence="19">
    <name type="scientific">Anisakis simplex</name>
    <name type="common">Herring worm</name>
    <dbReference type="NCBI Taxonomy" id="6269"/>
    <lineage>
        <taxon>Eukaryota</taxon>
        <taxon>Metazoa</taxon>
        <taxon>Ecdysozoa</taxon>
        <taxon>Nematoda</taxon>
        <taxon>Chromadorea</taxon>
        <taxon>Rhabditida</taxon>
        <taxon>Spirurina</taxon>
        <taxon>Ascaridomorpha</taxon>
        <taxon>Ascaridoidea</taxon>
        <taxon>Anisakidae</taxon>
        <taxon>Anisakis</taxon>
        <taxon>Anisakis simplex complex</taxon>
    </lineage>
</organism>
<reference evidence="19" key="1">
    <citation type="submission" date="2017-02" db="UniProtKB">
        <authorList>
            <consortium name="WormBaseParasite"/>
        </authorList>
    </citation>
    <scope>IDENTIFICATION</scope>
</reference>
<keyword evidence="6" id="KW-0732">Signal</keyword>
<evidence type="ECO:0000256" key="8">
    <source>
        <dbReference type="ARBA" id="ARBA00022777"/>
    </source>
</evidence>
<keyword evidence="4" id="KW-0808">Transferase</keyword>
<dbReference type="AlphaFoldDB" id="A0A0M3J4A3"/>
<keyword evidence="7" id="KW-0547">Nucleotide-binding</keyword>
<dbReference type="EMBL" id="UYRR01002900">
    <property type="protein sequence ID" value="VDK19764.1"/>
    <property type="molecule type" value="Genomic_DNA"/>
</dbReference>
<evidence type="ECO:0000256" key="2">
    <source>
        <dbReference type="ARBA" id="ARBA00011902"/>
    </source>
</evidence>
<evidence type="ECO:0000256" key="6">
    <source>
        <dbReference type="ARBA" id="ARBA00022729"/>
    </source>
</evidence>
<keyword evidence="10" id="KW-1133">Transmembrane helix</keyword>
<dbReference type="GO" id="GO:0005886">
    <property type="term" value="C:plasma membrane"/>
    <property type="evidence" value="ECO:0007669"/>
    <property type="project" value="UniProtKB-SubCell"/>
</dbReference>
<evidence type="ECO:0000259" key="16">
    <source>
        <dbReference type="Pfam" id="PF12810"/>
    </source>
</evidence>
<dbReference type="Proteomes" id="UP000267096">
    <property type="component" value="Unassembled WGS sequence"/>
</dbReference>
<evidence type="ECO:0000313" key="18">
    <source>
        <dbReference type="Proteomes" id="UP000267096"/>
    </source>
</evidence>
<dbReference type="InterPro" id="IPR013320">
    <property type="entry name" value="ConA-like_dom_sf"/>
</dbReference>
<comment type="subcellular location">
    <subcellularLocation>
        <location evidence="1">Cell membrane</location>
        <topology evidence="1">Single-pass type I membrane protein</topology>
    </subcellularLocation>
</comment>
<keyword evidence="8" id="KW-0418">Kinase</keyword>
<evidence type="ECO:0000256" key="1">
    <source>
        <dbReference type="ARBA" id="ARBA00004251"/>
    </source>
</evidence>
<evidence type="ECO:0000256" key="5">
    <source>
        <dbReference type="ARBA" id="ARBA00022692"/>
    </source>
</evidence>
<evidence type="ECO:0000256" key="15">
    <source>
        <dbReference type="ARBA" id="ARBA00023180"/>
    </source>
</evidence>
<dbReference type="WBParaSite" id="ASIM_0000237101-mRNA-1">
    <property type="protein sequence ID" value="ASIM_0000237101-mRNA-1"/>
    <property type="gene ID" value="ASIM_0000237101"/>
</dbReference>
<sequence length="246" mass="27268">MAIVVVLSSSPHTENKLGSQRIQVRFYYCSYGSAISTLQLIVQPLNGQPSKIIWTPPSSSTFGDQSYYCEWMKVSVDLPEQKGEYYLKMSVSKIFDSSISFAIDDFSMTPNCFTREVAWRSQYIPFVYNITSCGQSGNQAPSTTDCAKFYNHTNTHAVLASGRKDGFQKWLAPKTAEYRIEAYGGSGGHLPHQAINNYGGRVVTLVNLTTAMELEVLIGQQGESPCDTMNDDIGEMIVSGQNFSKI</sequence>
<keyword evidence="3" id="KW-1003">Cell membrane</keyword>
<keyword evidence="11" id="KW-0472">Membrane</keyword>
<gene>
    <name evidence="17" type="ORF">ASIM_LOCUS2235</name>
</gene>
<evidence type="ECO:0000256" key="14">
    <source>
        <dbReference type="ARBA" id="ARBA00023170"/>
    </source>
</evidence>
<keyword evidence="14" id="KW-0675">Receptor</keyword>
<dbReference type="Gene3D" id="2.60.120.200">
    <property type="match status" value="1"/>
</dbReference>
<keyword evidence="13" id="KW-1015">Disulfide bond</keyword>
<evidence type="ECO:0000256" key="3">
    <source>
        <dbReference type="ARBA" id="ARBA00022475"/>
    </source>
</evidence>
<evidence type="ECO:0000313" key="19">
    <source>
        <dbReference type="WBParaSite" id="ASIM_0000237101-mRNA-1"/>
    </source>
</evidence>
<name>A0A0M3J4A3_ANISI</name>
<dbReference type="SUPFAM" id="SSF49899">
    <property type="entry name" value="Concanavalin A-like lectins/glucanases"/>
    <property type="match status" value="1"/>
</dbReference>
<evidence type="ECO:0000256" key="12">
    <source>
        <dbReference type="ARBA" id="ARBA00023137"/>
    </source>
</evidence>
<reference evidence="17 18" key="2">
    <citation type="submission" date="2018-11" db="EMBL/GenBank/DDBJ databases">
        <authorList>
            <consortium name="Pathogen Informatics"/>
        </authorList>
    </citation>
    <scope>NUCLEOTIDE SEQUENCE [LARGE SCALE GENOMIC DNA]</scope>
</reference>
<keyword evidence="15" id="KW-0325">Glycoprotein</keyword>
<proteinExistence type="predicted"/>
<dbReference type="InterPro" id="IPR055163">
    <property type="entry name" value="ALK/LTK-like_GRD"/>
</dbReference>
<dbReference type="EC" id="2.7.10.1" evidence="2"/>
<evidence type="ECO:0000256" key="4">
    <source>
        <dbReference type="ARBA" id="ARBA00022679"/>
    </source>
</evidence>
<evidence type="ECO:0000256" key="7">
    <source>
        <dbReference type="ARBA" id="ARBA00022741"/>
    </source>
</evidence>
<evidence type="ECO:0000256" key="9">
    <source>
        <dbReference type="ARBA" id="ARBA00022840"/>
    </source>
</evidence>
<evidence type="ECO:0000256" key="10">
    <source>
        <dbReference type="ARBA" id="ARBA00022989"/>
    </source>
</evidence>
<evidence type="ECO:0000256" key="13">
    <source>
        <dbReference type="ARBA" id="ARBA00023157"/>
    </source>
</evidence>
<accession>A0A0M3J4A3</accession>
<keyword evidence="12" id="KW-0829">Tyrosine-protein kinase</keyword>
<keyword evidence="18" id="KW-1185">Reference proteome</keyword>
<feature type="domain" description="ALK/LTK-like glycine-rich" evidence="16">
    <location>
        <begin position="175"/>
        <end position="229"/>
    </location>
</feature>
<evidence type="ECO:0000256" key="11">
    <source>
        <dbReference type="ARBA" id="ARBA00023136"/>
    </source>
</evidence>
<keyword evidence="5" id="KW-0812">Transmembrane</keyword>